<gene>
    <name evidence="1" type="ORF">QFC20_007566</name>
</gene>
<organism evidence="1 2">
    <name type="scientific">Naganishia adeliensis</name>
    <dbReference type="NCBI Taxonomy" id="92952"/>
    <lineage>
        <taxon>Eukaryota</taxon>
        <taxon>Fungi</taxon>
        <taxon>Dikarya</taxon>
        <taxon>Basidiomycota</taxon>
        <taxon>Agaricomycotina</taxon>
        <taxon>Tremellomycetes</taxon>
        <taxon>Filobasidiales</taxon>
        <taxon>Filobasidiaceae</taxon>
        <taxon>Naganishia</taxon>
    </lineage>
</organism>
<dbReference type="Proteomes" id="UP001230649">
    <property type="component" value="Unassembled WGS sequence"/>
</dbReference>
<protein>
    <submittedName>
        <fullName evidence="1">Uncharacterized protein</fullName>
    </submittedName>
</protein>
<evidence type="ECO:0000313" key="2">
    <source>
        <dbReference type="Proteomes" id="UP001230649"/>
    </source>
</evidence>
<accession>A0ACC2UYA2</accession>
<name>A0ACC2UYA2_9TREE</name>
<reference evidence="1" key="1">
    <citation type="submission" date="2023-04" db="EMBL/GenBank/DDBJ databases">
        <title>Draft Genome sequencing of Naganishia species isolated from polar environments using Oxford Nanopore Technology.</title>
        <authorList>
            <person name="Leo P."/>
            <person name="Venkateswaran K."/>
        </authorList>
    </citation>
    <scope>NUCLEOTIDE SEQUENCE</scope>
    <source>
        <strain evidence="1">MNA-CCFEE 5262</strain>
    </source>
</reference>
<proteinExistence type="predicted"/>
<evidence type="ECO:0000313" key="1">
    <source>
        <dbReference type="EMBL" id="KAJ9091739.1"/>
    </source>
</evidence>
<dbReference type="EMBL" id="JASBWS010000192">
    <property type="protein sequence ID" value="KAJ9091739.1"/>
    <property type="molecule type" value="Genomic_DNA"/>
</dbReference>
<sequence>MSQIDRFDPNQTVSRTIEKGINDLNTFSHTAVYTGYLVWCNIQKSRRNELANDHGGSERLSSFSKLQPLYNLVKATTGHPDFGTRRDALIGKLERALSTREFLEEPENFTEQEKRDLAQLKRFHLPDVSLDTIAEEVPGGDVDVEGGEHESFRGSGVTSGKCSMTDASSGVTNRSVRTSAPSSVLTNGSQSPNRKAGGNDKDHEQERKNKGRKP</sequence>
<keyword evidence="2" id="KW-1185">Reference proteome</keyword>
<comment type="caution">
    <text evidence="1">The sequence shown here is derived from an EMBL/GenBank/DDBJ whole genome shotgun (WGS) entry which is preliminary data.</text>
</comment>